<reference evidence="1" key="1">
    <citation type="journal article" date="2021" name="Proc. Natl. Acad. Sci. U.S.A.">
        <title>A Catalog of Tens of Thousands of Viruses from Human Metagenomes Reveals Hidden Associations with Chronic Diseases.</title>
        <authorList>
            <person name="Tisza M.J."/>
            <person name="Buck C.B."/>
        </authorList>
    </citation>
    <scope>NUCLEOTIDE SEQUENCE</scope>
    <source>
        <strain evidence="1">CtZkC8</strain>
    </source>
</reference>
<organism evidence="1">
    <name type="scientific">Podoviridae sp. ctZkC8</name>
    <dbReference type="NCBI Taxonomy" id="2825259"/>
    <lineage>
        <taxon>Viruses</taxon>
        <taxon>Duplodnaviria</taxon>
        <taxon>Heunggongvirae</taxon>
        <taxon>Uroviricota</taxon>
        <taxon>Caudoviricetes</taxon>
    </lineage>
</organism>
<name>A0A8S5UC73_9CAUD</name>
<sequence length="36" mass="4334">MYGMYAGNHLRKSSMLQFLMKLESLRLQYVMKHTNL</sequence>
<protein>
    <submittedName>
        <fullName evidence="1">Uncharacterized protein</fullName>
    </submittedName>
</protein>
<proteinExistence type="predicted"/>
<dbReference type="EMBL" id="BK016062">
    <property type="protein sequence ID" value="DAF92052.1"/>
    <property type="molecule type" value="Genomic_DNA"/>
</dbReference>
<evidence type="ECO:0000313" key="1">
    <source>
        <dbReference type="EMBL" id="DAF92052.1"/>
    </source>
</evidence>
<accession>A0A8S5UC73</accession>